<dbReference type="AlphaFoldDB" id="A0A8J4QVY6"/>
<protein>
    <recommendedName>
        <fullName evidence="4">HhH-GPD domain-containing protein</fullName>
    </recommendedName>
</protein>
<comment type="caution">
    <text evidence="2">The sequence shown here is derived from an EMBL/GenBank/DDBJ whole genome shotgun (WGS) entry which is preliminary data.</text>
</comment>
<feature type="region of interest" description="Disordered" evidence="1">
    <location>
        <begin position="203"/>
        <end position="224"/>
    </location>
</feature>
<dbReference type="PANTHER" id="PTHR10242:SF4">
    <property type="entry name" value="OS07G0657600 PROTEIN"/>
    <property type="match status" value="1"/>
</dbReference>
<evidence type="ECO:0000256" key="1">
    <source>
        <dbReference type="SAM" id="MobiDB-lite"/>
    </source>
</evidence>
<proteinExistence type="predicted"/>
<dbReference type="Gene3D" id="1.10.340.30">
    <property type="entry name" value="Hypothetical protein, domain 2"/>
    <property type="match status" value="1"/>
</dbReference>
<evidence type="ECO:0000313" key="3">
    <source>
        <dbReference type="Proteomes" id="UP000737018"/>
    </source>
</evidence>
<gene>
    <name evidence="2" type="ORF">CMV_021624</name>
</gene>
<accession>A0A8J4QVY6</accession>
<dbReference type="EMBL" id="JRKL02004324">
    <property type="protein sequence ID" value="KAF3952868.1"/>
    <property type="molecule type" value="Genomic_DNA"/>
</dbReference>
<keyword evidence="3" id="KW-1185">Reference proteome</keyword>
<sequence>MSSGGVVVLELPLGAAEESFELEEAVCSHGLFMMPPNQWDPVSKTLLRPLRLGLGDSDSDSESVTVRISQHQWAPRSLHVRVYCHNSPSLSRQHRESVLAQVSRMLRLSEDEERAVREFRNMYDKKKKKKKKESSFVGRVFRSPTLFEDMVKCMLLCNCQWSRTLSMARALCELQLELQPQSSSLLFVADSAAAAASTNFNTPKPDKDHFIPNTPIPRESKVSTNFTNSGSIKADCVPADIVRDDDDYSYLNCKTCQAADEPHNIASDNDTIGNFPSPTELANLDEGFLASRCNLGYRASRILKLARDIVEGRIQLTQLEEASKGASFSKSSNYDKLAKQLKEIDGFGAFTCANVLMCMGYYHVIPTDSETIRHLRKVHARYSTVQTVQRDIECVYGKYAPFQFLAYWSELWHFYEKTFGKLSEMPCSDYKLITASNMGSTSSTKKRKKKC</sequence>
<evidence type="ECO:0000313" key="2">
    <source>
        <dbReference type="EMBL" id="KAF3952868.1"/>
    </source>
</evidence>
<dbReference type="SUPFAM" id="SSF48150">
    <property type="entry name" value="DNA-glycosylase"/>
    <property type="match status" value="1"/>
</dbReference>
<evidence type="ECO:0008006" key="4">
    <source>
        <dbReference type="Google" id="ProtNLM"/>
    </source>
</evidence>
<reference evidence="2" key="1">
    <citation type="submission" date="2020-03" db="EMBL/GenBank/DDBJ databases">
        <title>Castanea mollissima Vanexum genome sequencing.</title>
        <authorList>
            <person name="Staton M."/>
        </authorList>
    </citation>
    <scope>NUCLEOTIDE SEQUENCE</scope>
    <source>
        <tissue evidence="2">Leaf</tissue>
    </source>
</reference>
<dbReference type="InterPro" id="IPR011257">
    <property type="entry name" value="DNA_glycosylase"/>
</dbReference>
<dbReference type="GO" id="GO:0006285">
    <property type="term" value="P:base-excision repair, AP site formation"/>
    <property type="evidence" value="ECO:0007669"/>
    <property type="project" value="TreeGrafter"/>
</dbReference>
<dbReference type="InterPro" id="IPR052054">
    <property type="entry name" value="Oxidative_DNA_repair_enzyme"/>
</dbReference>
<dbReference type="Proteomes" id="UP000737018">
    <property type="component" value="Unassembled WGS sequence"/>
</dbReference>
<dbReference type="GO" id="GO:0005634">
    <property type="term" value="C:nucleus"/>
    <property type="evidence" value="ECO:0007669"/>
    <property type="project" value="TreeGrafter"/>
</dbReference>
<name>A0A8J4QVY6_9ROSI</name>
<organism evidence="2 3">
    <name type="scientific">Castanea mollissima</name>
    <name type="common">Chinese chestnut</name>
    <dbReference type="NCBI Taxonomy" id="60419"/>
    <lineage>
        <taxon>Eukaryota</taxon>
        <taxon>Viridiplantae</taxon>
        <taxon>Streptophyta</taxon>
        <taxon>Embryophyta</taxon>
        <taxon>Tracheophyta</taxon>
        <taxon>Spermatophyta</taxon>
        <taxon>Magnoliopsida</taxon>
        <taxon>eudicotyledons</taxon>
        <taxon>Gunneridae</taxon>
        <taxon>Pentapetalae</taxon>
        <taxon>rosids</taxon>
        <taxon>fabids</taxon>
        <taxon>Fagales</taxon>
        <taxon>Fagaceae</taxon>
        <taxon>Castanea</taxon>
    </lineage>
</organism>
<dbReference type="GO" id="GO:0034039">
    <property type="term" value="F:8-oxo-7,8-dihydroguanine DNA N-glycosylase activity"/>
    <property type="evidence" value="ECO:0007669"/>
    <property type="project" value="TreeGrafter"/>
</dbReference>
<dbReference type="PANTHER" id="PTHR10242">
    <property type="entry name" value="8-OXOGUANINE DNA GLYCOSYLASE"/>
    <property type="match status" value="1"/>
</dbReference>
<dbReference type="OrthoDB" id="4951845at2759"/>